<evidence type="ECO:0000313" key="2">
    <source>
        <dbReference type="Proteomes" id="UP000026915"/>
    </source>
</evidence>
<organism evidence="1 2">
    <name type="scientific">Theobroma cacao</name>
    <name type="common">Cacao</name>
    <name type="synonym">Cocoa</name>
    <dbReference type="NCBI Taxonomy" id="3641"/>
    <lineage>
        <taxon>Eukaryota</taxon>
        <taxon>Viridiplantae</taxon>
        <taxon>Streptophyta</taxon>
        <taxon>Embryophyta</taxon>
        <taxon>Tracheophyta</taxon>
        <taxon>Spermatophyta</taxon>
        <taxon>Magnoliopsida</taxon>
        <taxon>eudicotyledons</taxon>
        <taxon>Gunneridae</taxon>
        <taxon>Pentapetalae</taxon>
        <taxon>rosids</taxon>
        <taxon>malvids</taxon>
        <taxon>Malvales</taxon>
        <taxon>Malvaceae</taxon>
        <taxon>Byttnerioideae</taxon>
        <taxon>Theobroma</taxon>
    </lineage>
</organism>
<sequence length="66" mass="7467">MTIELTLRNPEDFSGDGKLENWVADWPCPNARLYYCGCLCRLGPLLSPSLRDSTCYVSNDVCKIHD</sequence>
<keyword evidence="2" id="KW-1185">Reference proteome</keyword>
<dbReference type="HOGENOM" id="CLU_2836377_0_0_1"/>
<dbReference type="InParanoid" id="A0A061G0E0"/>
<dbReference type="Gramene" id="EOY23031">
    <property type="protein sequence ID" value="EOY23031"/>
    <property type="gene ID" value="TCM_015043"/>
</dbReference>
<gene>
    <name evidence="1" type="ORF">TCM_015043</name>
</gene>
<dbReference type="Proteomes" id="UP000026915">
    <property type="component" value="Chromosome 3"/>
</dbReference>
<proteinExistence type="predicted"/>
<protein>
    <submittedName>
        <fullName evidence="1">Uncharacterized protein</fullName>
    </submittedName>
</protein>
<evidence type="ECO:0000313" key="1">
    <source>
        <dbReference type="EMBL" id="EOY23031.1"/>
    </source>
</evidence>
<dbReference type="EMBL" id="CM001881">
    <property type="protein sequence ID" value="EOY23031.1"/>
    <property type="molecule type" value="Genomic_DNA"/>
</dbReference>
<name>A0A061G0E0_THECC</name>
<dbReference type="AlphaFoldDB" id="A0A061G0E0"/>
<reference evidence="1 2" key="1">
    <citation type="journal article" date="2013" name="Genome Biol.">
        <title>The genome sequence of the most widely cultivated cacao type and its use to identify candidate genes regulating pod color.</title>
        <authorList>
            <person name="Motamayor J.C."/>
            <person name="Mockaitis K."/>
            <person name="Schmutz J."/>
            <person name="Haiminen N."/>
            <person name="Iii D.L."/>
            <person name="Cornejo O."/>
            <person name="Findley S.D."/>
            <person name="Zheng P."/>
            <person name="Utro F."/>
            <person name="Royaert S."/>
            <person name="Saski C."/>
            <person name="Jenkins J."/>
            <person name="Podicheti R."/>
            <person name="Zhao M."/>
            <person name="Scheffler B.E."/>
            <person name="Stack J.C."/>
            <person name="Feltus F.A."/>
            <person name="Mustiga G.M."/>
            <person name="Amores F."/>
            <person name="Phillips W."/>
            <person name="Marelli J.P."/>
            <person name="May G.D."/>
            <person name="Shapiro H."/>
            <person name="Ma J."/>
            <person name="Bustamante C.D."/>
            <person name="Schnell R.J."/>
            <person name="Main D."/>
            <person name="Gilbert D."/>
            <person name="Parida L."/>
            <person name="Kuhn D.N."/>
        </authorList>
    </citation>
    <scope>NUCLEOTIDE SEQUENCE [LARGE SCALE GENOMIC DNA]</scope>
    <source>
        <strain evidence="2">cv. Matina 1-6</strain>
    </source>
</reference>
<accession>A0A061G0E0</accession>